<dbReference type="PANTHER" id="PTHR30386:SF27">
    <property type="entry name" value="MEMBRANE FUSION PROTEIN (MFP) FAMILY PROTEIN"/>
    <property type="match status" value="1"/>
</dbReference>
<feature type="compositionally biased region" description="Basic and acidic residues" evidence="3">
    <location>
        <begin position="435"/>
        <end position="450"/>
    </location>
</feature>
<dbReference type="Gene3D" id="1.10.287.470">
    <property type="entry name" value="Helix hairpin bin"/>
    <property type="match status" value="2"/>
</dbReference>
<reference evidence="5 6" key="1">
    <citation type="submission" date="2016-12" db="EMBL/GenBank/DDBJ databases">
        <authorList>
            <person name="Song W.-J."/>
            <person name="Kurnit D.M."/>
        </authorList>
    </citation>
    <scope>NUCLEOTIDE SEQUENCE [LARGE SCALE GENOMIC DNA]</scope>
    <source>
        <strain evidence="5 6">175</strain>
    </source>
</reference>
<dbReference type="Gene3D" id="2.40.50.100">
    <property type="match status" value="2"/>
</dbReference>
<gene>
    <name evidence="5" type="ORF">SAMN02949497_0212</name>
</gene>
<dbReference type="Gene3D" id="2.40.30.170">
    <property type="match status" value="1"/>
</dbReference>
<dbReference type="STRING" id="1760988.SAMN02949497_0212"/>
<feature type="region of interest" description="Disordered" evidence="3">
    <location>
        <begin position="429"/>
        <end position="450"/>
    </location>
</feature>
<evidence type="ECO:0000259" key="4">
    <source>
        <dbReference type="Pfam" id="PF25917"/>
    </source>
</evidence>
<protein>
    <submittedName>
        <fullName evidence="5">Multidrug resistance efflux pump</fullName>
    </submittedName>
</protein>
<dbReference type="InterPro" id="IPR058625">
    <property type="entry name" value="MdtA-like_BSH"/>
</dbReference>
<comment type="similarity">
    <text evidence="1">Belongs to the membrane fusion protein (MFP) (TC 8.A.1) family.</text>
</comment>
<dbReference type="OrthoDB" id="9760528at2"/>
<feature type="coiled-coil region" evidence="2">
    <location>
        <begin position="144"/>
        <end position="171"/>
    </location>
</feature>
<evidence type="ECO:0000313" key="5">
    <source>
        <dbReference type="EMBL" id="SMF97642.1"/>
    </source>
</evidence>
<dbReference type="PANTHER" id="PTHR30386">
    <property type="entry name" value="MEMBRANE FUSION SUBUNIT OF EMRAB-TOLC MULTIDRUG EFFLUX PUMP"/>
    <property type="match status" value="1"/>
</dbReference>
<keyword evidence="6" id="KW-1185">Reference proteome</keyword>
<dbReference type="RefSeq" id="WP_085216663.1">
    <property type="nucleotide sequence ID" value="NZ_FXAM01000003.1"/>
</dbReference>
<dbReference type="InterPro" id="IPR050739">
    <property type="entry name" value="MFP"/>
</dbReference>
<name>A0A1Y6DBL2_9GAMM</name>
<feature type="coiled-coil region" evidence="2">
    <location>
        <begin position="198"/>
        <end position="269"/>
    </location>
</feature>
<keyword evidence="2" id="KW-0175">Coiled coil</keyword>
<feature type="domain" description="Multidrug resistance protein MdtA-like barrel-sandwich hybrid" evidence="4">
    <location>
        <begin position="66"/>
        <end position="303"/>
    </location>
</feature>
<dbReference type="AlphaFoldDB" id="A0A1Y6DBL2"/>
<dbReference type="EMBL" id="FXAM01000003">
    <property type="protein sequence ID" value="SMF97642.1"/>
    <property type="molecule type" value="Genomic_DNA"/>
</dbReference>
<dbReference type="Proteomes" id="UP000192923">
    <property type="component" value="Unassembled WGS sequence"/>
</dbReference>
<proteinExistence type="inferred from homology"/>
<dbReference type="PRINTS" id="PR01490">
    <property type="entry name" value="RTXTOXIND"/>
</dbReference>
<dbReference type="Pfam" id="PF25917">
    <property type="entry name" value="BSH_RND"/>
    <property type="match status" value="1"/>
</dbReference>
<evidence type="ECO:0000256" key="2">
    <source>
        <dbReference type="SAM" id="Coils"/>
    </source>
</evidence>
<sequence>MNAPHSNPGPALPALALTETAPGVQTLARSLVGLFCLLLVFLGFTPWQQNVGGLGRVVAYAPLERQQTVQAPVEGRVSQWWVREGTKVKAGDRLAEISDNDPELPRRLEAEYQTLLGRIATIEGRIGAVENQVRMAGQSRDMAVGAAEARVRMAEERLRAARQAVDAAQAGLATSQLNLDRQQALLAKGLTATRTYELARLEQTQRRTELERAKAALKAADSEVEAIRADRRKTGADTESGVEKARADLNKSREELAYAQAEKLKLETRLNRQRTQVVTAPRDGTVLRLAVSSHSELVKPGDPLAVLVPDTQERAVELWVDGNDAPLITPGRKVRLQFEGYPAVQFSGWPEVAVGTFGGVVGLIDATDNGQGQFRLLVVPDPADTPWPGERFLRQGVRANGWVLLNQVCLGYEFWRIFNGFPPTYLPSHPPWEQKAAKTEKSGDYGKEEK</sequence>
<evidence type="ECO:0000313" key="6">
    <source>
        <dbReference type="Proteomes" id="UP000192923"/>
    </source>
</evidence>
<organism evidence="5 6">
    <name type="scientific">Methylomagnum ishizawai</name>
    <dbReference type="NCBI Taxonomy" id="1760988"/>
    <lineage>
        <taxon>Bacteria</taxon>
        <taxon>Pseudomonadati</taxon>
        <taxon>Pseudomonadota</taxon>
        <taxon>Gammaproteobacteria</taxon>
        <taxon>Methylococcales</taxon>
        <taxon>Methylococcaceae</taxon>
        <taxon>Methylomagnum</taxon>
    </lineage>
</organism>
<accession>A0A1Y6DBL2</accession>
<evidence type="ECO:0000256" key="1">
    <source>
        <dbReference type="ARBA" id="ARBA00009477"/>
    </source>
</evidence>
<evidence type="ECO:0000256" key="3">
    <source>
        <dbReference type="SAM" id="MobiDB-lite"/>
    </source>
</evidence>